<comment type="caution">
    <text evidence="3">The sequence shown here is derived from an EMBL/GenBank/DDBJ whole genome shotgun (WGS) entry which is preliminary data.</text>
</comment>
<accession>A0AAD9ART3</accession>
<evidence type="ECO:0000256" key="1">
    <source>
        <dbReference type="SAM" id="MobiDB-lite"/>
    </source>
</evidence>
<feature type="region of interest" description="Disordered" evidence="1">
    <location>
        <begin position="120"/>
        <end position="145"/>
    </location>
</feature>
<keyword evidence="4" id="KW-1185">Reference proteome</keyword>
<dbReference type="SUPFAM" id="SSF53335">
    <property type="entry name" value="S-adenosyl-L-methionine-dependent methyltransferases"/>
    <property type="match status" value="1"/>
</dbReference>
<dbReference type="InterPro" id="IPR029063">
    <property type="entry name" value="SAM-dependent_MTases_sf"/>
</dbReference>
<gene>
    <name evidence="3" type="ORF">CCHR01_04751</name>
</gene>
<dbReference type="PANTHER" id="PTHR43861">
    <property type="entry name" value="TRANS-ACONITATE 2-METHYLTRANSFERASE-RELATED"/>
    <property type="match status" value="1"/>
</dbReference>
<feature type="compositionally biased region" description="Low complexity" evidence="1">
    <location>
        <begin position="120"/>
        <end position="131"/>
    </location>
</feature>
<reference evidence="3" key="1">
    <citation type="submission" date="2023-01" db="EMBL/GenBank/DDBJ databases">
        <title>Colletotrichum chrysophilum M932 genome sequence.</title>
        <authorList>
            <person name="Baroncelli R."/>
        </authorList>
    </citation>
    <scope>NUCLEOTIDE SEQUENCE</scope>
    <source>
        <strain evidence="3">M932</strain>
    </source>
</reference>
<sequence>MDRKLPWCQPADFQHPRQATRSCLQFSPTLVGNPILAVSHRLFSIYGAAGAALLRLRTIQLRPPALSRYEYIYRASPRQSLMKHPHPLPFADLPRKSLPTKSKPRRGVRFMQHFLRSLFSSSRSSSPHPSSHITTEPTKAAPREPEKTAVMAQPVLVNGANVSQADQAAYARDNLQAWDNIANEWETFHTPGEDDGSDMFTQCLLPVVWELATETKTTDGLAAWKEGETVLDLGAGSGIIARMFAKKGAHVTGLDFSEAMLEKGRERSKRETLKGKIEYGKIDLMNYHDMAAYMENKERFDIITISTTLKSLPSLDPVAKALPLMLKPGGRVVVVDLHPAFSKPAGHRGMEIYEDPNTGKQQLSTYIKIPKYLNVPPSKSEAVRGQPEPLWVFHRPFWSLMEPFFKNGLVLDAMREPAFEGAPQPQQAQSYHNFQQTPMLLAFRLRHKDQINGARN</sequence>
<evidence type="ECO:0000313" key="4">
    <source>
        <dbReference type="Proteomes" id="UP001243330"/>
    </source>
</evidence>
<dbReference type="AlphaFoldDB" id="A0AAD9ART3"/>
<dbReference type="GO" id="GO:0008168">
    <property type="term" value="F:methyltransferase activity"/>
    <property type="evidence" value="ECO:0007669"/>
    <property type="project" value="UniProtKB-KW"/>
</dbReference>
<dbReference type="Proteomes" id="UP001243330">
    <property type="component" value="Unassembled WGS sequence"/>
</dbReference>
<keyword evidence="3" id="KW-0489">Methyltransferase</keyword>
<name>A0AAD9ART3_9PEZI</name>
<dbReference type="PANTHER" id="PTHR43861:SF1">
    <property type="entry name" value="TRANS-ACONITATE 2-METHYLTRANSFERASE"/>
    <property type="match status" value="1"/>
</dbReference>
<evidence type="ECO:0000313" key="3">
    <source>
        <dbReference type="EMBL" id="KAK1852597.1"/>
    </source>
</evidence>
<dbReference type="GO" id="GO:0032259">
    <property type="term" value="P:methylation"/>
    <property type="evidence" value="ECO:0007669"/>
    <property type="project" value="UniProtKB-KW"/>
</dbReference>
<evidence type="ECO:0000259" key="2">
    <source>
        <dbReference type="Pfam" id="PF13847"/>
    </source>
</evidence>
<dbReference type="Pfam" id="PF13847">
    <property type="entry name" value="Methyltransf_31"/>
    <property type="match status" value="1"/>
</dbReference>
<proteinExistence type="predicted"/>
<organism evidence="3 4">
    <name type="scientific">Colletotrichum chrysophilum</name>
    <dbReference type="NCBI Taxonomy" id="1836956"/>
    <lineage>
        <taxon>Eukaryota</taxon>
        <taxon>Fungi</taxon>
        <taxon>Dikarya</taxon>
        <taxon>Ascomycota</taxon>
        <taxon>Pezizomycotina</taxon>
        <taxon>Sordariomycetes</taxon>
        <taxon>Hypocreomycetidae</taxon>
        <taxon>Glomerellales</taxon>
        <taxon>Glomerellaceae</taxon>
        <taxon>Colletotrichum</taxon>
        <taxon>Colletotrichum gloeosporioides species complex</taxon>
    </lineage>
</organism>
<dbReference type="Gene3D" id="3.40.50.150">
    <property type="entry name" value="Vaccinia Virus protein VP39"/>
    <property type="match status" value="1"/>
</dbReference>
<keyword evidence="3" id="KW-0808">Transferase</keyword>
<dbReference type="CDD" id="cd02440">
    <property type="entry name" value="AdoMet_MTases"/>
    <property type="match status" value="1"/>
</dbReference>
<dbReference type="InterPro" id="IPR025714">
    <property type="entry name" value="Methyltranfer_dom"/>
</dbReference>
<dbReference type="EMBL" id="JAQOWY010000071">
    <property type="protein sequence ID" value="KAK1852597.1"/>
    <property type="molecule type" value="Genomic_DNA"/>
</dbReference>
<feature type="domain" description="Methyltransferase" evidence="2">
    <location>
        <begin position="225"/>
        <end position="338"/>
    </location>
</feature>
<protein>
    <submittedName>
        <fullName evidence="3">Methyltransferase type 11</fullName>
    </submittedName>
</protein>